<proteinExistence type="predicted"/>
<feature type="transmembrane region" description="Helical" evidence="1">
    <location>
        <begin position="6"/>
        <end position="29"/>
    </location>
</feature>
<name>A0A1W1BZF9_9ZZZZ</name>
<keyword evidence="1" id="KW-1133">Transmembrane helix</keyword>
<evidence type="ECO:0000256" key="1">
    <source>
        <dbReference type="SAM" id="Phobius"/>
    </source>
</evidence>
<dbReference type="EMBL" id="FPHB01000044">
    <property type="protein sequence ID" value="SFV58929.1"/>
    <property type="molecule type" value="Genomic_DNA"/>
</dbReference>
<reference evidence="2" key="1">
    <citation type="submission" date="2016-10" db="EMBL/GenBank/DDBJ databases">
        <authorList>
            <person name="de Groot N.N."/>
        </authorList>
    </citation>
    <scope>NUCLEOTIDE SEQUENCE</scope>
</reference>
<dbReference type="AlphaFoldDB" id="A0A1W1BZF9"/>
<organism evidence="2">
    <name type="scientific">hydrothermal vent metagenome</name>
    <dbReference type="NCBI Taxonomy" id="652676"/>
    <lineage>
        <taxon>unclassified sequences</taxon>
        <taxon>metagenomes</taxon>
        <taxon>ecological metagenomes</taxon>
    </lineage>
</organism>
<accession>A0A1W1BZF9</accession>
<keyword evidence="1" id="KW-0812">Transmembrane</keyword>
<evidence type="ECO:0000313" key="2">
    <source>
        <dbReference type="EMBL" id="SFV58929.1"/>
    </source>
</evidence>
<gene>
    <name evidence="2" type="ORF">MNB_SM-7-1166</name>
</gene>
<sequence length="56" mass="6336">MDDFKLKVILSILGGIVFSFIFILLAFVLPPDKKETPLIKKPKGKLEQISHAIRNN</sequence>
<protein>
    <submittedName>
        <fullName evidence="2">Uncharacterized protein</fullName>
    </submittedName>
</protein>
<keyword evidence="1" id="KW-0472">Membrane</keyword>